<name>G5IHL2_9FIRM</name>
<dbReference type="InterPro" id="IPR017871">
    <property type="entry name" value="ABC_transporter-like_CS"/>
</dbReference>
<keyword evidence="3" id="KW-0175">Coiled coil</keyword>
<dbReference type="Pfam" id="PF00005">
    <property type="entry name" value="ABC_tran"/>
    <property type="match status" value="2"/>
</dbReference>
<dbReference type="GO" id="GO:0005524">
    <property type="term" value="F:ATP binding"/>
    <property type="evidence" value="ECO:0007669"/>
    <property type="project" value="UniProtKB-KW"/>
</dbReference>
<dbReference type="PANTHER" id="PTHR42855:SF2">
    <property type="entry name" value="DRUG RESISTANCE ABC TRANSPORTER,ATP-BINDING PROTEIN"/>
    <property type="match status" value="1"/>
</dbReference>
<protein>
    <recommendedName>
        <fullName evidence="4">ABC transporter domain-containing protein</fullName>
    </recommendedName>
</protein>
<dbReference type="RefSeq" id="WP_006780966.1">
    <property type="nucleotide sequence ID" value="NZ_CP040506.1"/>
</dbReference>
<keyword evidence="2" id="KW-0067">ATP-binding</keyword>
<dbReference type="GO" id="GO:0016887">
    <property type="term" value="F:ATP hydrolysis activity"/>
    <property type="evidence" value="ECO:0007669"/>
    <property type="project" value="InterPro"/>
</dbReference>
<evidence type="ECO:0000313" key="6">
    <source>
        <dbReference type="Proteomes" id="UP000005384"/>
    </source>
</evidence>
<keyword evidence="1" id="KW-0547">Nucleotide-binding</keyword>
<dbReference type="SUPFAM" id="SSF52540">
    <property type="entry name" value="P-loop containing nucleoside triphosphate hydrolases"/>
    <property type="match status" value="2"/>
</dbReference>
<dbReference type="AlphaFoldDB" id="G5IHL2"/>
<dbReference type="InterPro" id="IPR051309">
    <property type="entry name" value="ABCF_ATPase"/>
</dbReference>
<dbReference type="PROSITE" id="PS50893">
    <property type="entry name" value="ABC_TRANSPORTER_2"/>
    <property type="match status" value="2"/>
</dbReference>
<dbReference type="InterPro" id="IPR003593">
    <property type="entry name" value="AAA+_ATPase"/>
</dbReference>
<dbReference type="PANTHER" id="PTHR42855">
    <property type="entry name" value="ABC TRANSPORTER ATP-BINDING SUBUNIT"/>
    <property type="match status" value="1"/>
</dbReference>
<dbReference type="OrthoDB" id="9801441at2"/>
<dbReference type="NCBIfam" id="NF000355">
    <property type="entry name" value="ribo_prot_ABC_F"/>
    <property type="match status" value="1"/>
</dbReference>
<accession>G5IHL2</accession>
<gene>
    <name evidence="5" type="ORF">HMPREF9473_02990</name>
</gene>
<keyword evidence="6" id="KW-1185">Reference proteome</keyword>
<feature type="coiled-coil region" evidence="3">
    <location>
        <begin position="265"/>
        <end position="299"/>
    </location>
</feature>
<evidence type="ECO:0000256" key="2">
    <source>
        <dbReference type="ARBA" id="ARBA00022840"/>
    </source>
</evidence>
<dbReference type="HOGENOM" id="CLU_000604_36_3_9"/>
<evidence type="ECO:0000256" key="1">
    <source>
        <dbReference type="ARBA" id="ARBA00022741"/>
    </source>
</evidence>
<evidence type="ECO:0000256" key="3">
    <source>
        <dbReference type="SAM" id="Coils"/>
    </source>
</evidence>
<feature type="domain" description="ABC transporter" evidence="4">
    <location>
        <begin position="312"/>
        <end position="494"/>
    </location>
</feature>
<dbReference type="EMBL" id="ADLN01000078">
    <property type="protein sequence ID" value="EHI59059.1"/>
    <property type="molecule type" value="Genomic_DNA"/>
</dbReference>
<proteinExistence type="predicted"/>
<dbReference type="Gene3D" id="3.40.50.300">
    <property type="entry name" value="P-loop containing nucleotide triphosphate hydrolases"/>
    <property type="match status" value="2"/>
</dbReference>
<dbReference type="InterPro" id="IPR003439">
    <property type="entry name" value="ABC_transporter-like_ATP-bd"/>
</dbReference>
<feature type="domain" description="ABC transporter" evidence="4">
    <location>
        <begin position="4"/>
        <end position="214"/>
    </location>
</feature>
<dbReference type="InterPro" id="IPR027417">
    <property type="entry name" value="P-loop_NTPase"/>
</dbReference>
<dbReference type="PROSITE" id="PS00211">
    <property type="entry name" value="ABC_TRANSPORTER_1"/>
    <property type="match status" value="1"/>
</dbReference>
<evidence type="ECO:0000259" key="4">
    <source>
        <dbReference type="PROSITE" id="PS50893"/>
    </source>
</evidence>
<evidence type="ECO:0000313" key="5">
    <source>
        <dbReference type="EMBL" id="EHI59059.1"/>
    </source>
</evidence>
<sequence>MALIHISDLTFAYEGSYDNIFEHVSFQIDTSWKLGFIGRNGRGKTTFLNLLLGKYEYSGTISAPGMEFQYFPYEVGDKSRMTMEILEEILPAEESWRIYKELNLLKVKEDVLFRPFDTLSNGEQTKTLLAALFAGESRFLLIDEPTNHLDAASRELVAEYLRGKQGFILVSHDRHFLDGVVDHILSINRADIEVQKGNFSSWQENRQRQDNLELSQNERLKGEIKRLEEASRRTSGWSDKVEGTKFQGKHSCGLRPDRGFIGHKSAKMMKRAKQIEERQQNAIEEKSGLLKNIERAEALKLYPQRHYAERLVTLQDVVIRYDDRAVCGPVNLEIRNGDRICLSGANGCGKSSILKAILGEDIHHDGHISRASGLIVSYVSQETSHLKGSLSEYARKQGIDETLFRALLRKLDFERVQFEKNLENLSGGQKKKILIAVSLCEQAHLYIWDEPLNFVDVLSRVQIEELILKYQPTLLFVEHDVMFQEHVATKLINL</sequence>
<dbReference type="CDD" id="cd03221">
    <property type="entry name" value="ABCF_EF-3"/>
    <property type="match status" value="2"/>
</dbReference>
<dbReference type="Proteomes" id="UP000005384">
    <property type="component" value="Unassembled WGS sequence"/>
</dbReference>
<comment type="caution">
    <text evidence="5">The sequence shown here is derived from an EMBL/GenBank/DDBJ whole genome shotgun (WGS) entry which is preliminary data.</text>
</comment>
<dbReference type="SMART" id="SM00382">
    <property type="entry name" value="AAA"/>
    <property type="match status" value="2"/>
</dbReference>
<organism evidence="5 6">
    <name type="scientific">Hungatella hathewayi WAL-18680</name>
    <dbReference type="NCBI Taxonomy" id="742737"/>
    <lineage>
        <taxon>Bacteria</taxon>
        <taxon>Bacillati</taxon>
        <taxon>Bacillota</taxon>
        <taxon>Clostridia</taxon>
        <taxon>Lachnospirales</taxon>
        <taxon>Lachnospiraceae</taxon>
        <taxon>Hungatella</taxon>
    </lineage>
</organism>
<dbReference type="PATRIC" id="fig|742737.3.peg.2988"/>
<reference evidence="5 6" key="1">
    <citation type="submission" date="2011-08" db="EMBL/GenBank/DDBJ databases">
        <title>The Genome Sequence of Clostridium hathewayi WAL-18680.</title>
        <authorList>
            <consortium name="The Broad Institute Genome Sequencing Platform"/>
            <person name="Earl A."/>
            <person name="Ward D."/>
            <person name="Feldgarden M."/>
            <person name="Gevers D."/>
            <person name="Finegold S.M."/>
            <person name="Summanen P.H."/>
            <person name="Molitoris D.R."/>
            <person name="Song M."/>
            <person name="Daigneault M."/>
            <person name="Allen-Vercoe E."/>
            <person name="Young S.K."/>
            <person name="Zeng Q."/>
            <person name="Gargeya S."/>
            <person name="Fitzgerald M."/>
            <person name="Haas B."/>
            <person name="Abouelleil A."/>
            <person name="Alvarado L."/>
            <person name="Arachchi H.M."/>
            <person name="Berlin A."/>
            <person name="Brown A."/>
            <person name="Chapman S.B."/>
            <person name="Chen Z."/>
            <person name="Dunbar C."/>
            <person name="Freedman E."/>
            <person name="Gearin G."/>
            <person name="Gellesch M."/>
            <person name="Goldberg J."/>
            <person name="Griggs A."/>
            <person name="Gujja S."/>
            <person name="Heiman D."/>
            <person name="Howarth C."/>
            <person name="Larson L."/>
            <person name="Lui A."/>
            <person name="MacDonald P.J.P."/>
            <person name="Montmayeur A."/>
            <person name="Murphy C."/>
            <person name="Neiman D."/>
            <person name="Pearson M."/>
            <person name="Priest M."/>
            <person name="Roberts A."/>
            <person name="Saif S."/>
            <person name="Shea T."/>
            <person name="Shenoy N."/>
            <person name="Sisk P."/>
            <person name="Stolte C."/>
            <person name="Sykes S."/>
            <person name="Wortman J."/>
            <person name="Nusbaum C."/>
            <person name="Birren B."/>
        </authorList>
    </citation>
    <scope>NUCLEOTIDE SEQUENCE [LARGE SCALE GENOMIC DNA]</scope>
    <source>
        <strain evidence="5 6">WAL-18680</strain>
    </source>
</reference>